<feature type="transmembrane region" description="Helical" evidence="2">
    <location>
        <begin position="109"/>
        <end position="134"/>
    </location>
</feature>
<keyword evidence="2" id="KW-1133">Transmembrane helix</keyword>
<feature type="transmembrane region" description="Helical" evidence="2">
    <location>
        <begin position="140"/>
        <end position="165"/>
    </location>
</feature>
<feature type="transmembrane region" description="Helical" evidence="2">
    <location>
        <begin position="66"/>
        <end position="88"/>
    </location>
</feature>
<keyword evidence="2" id="KW-0812">Transmembrane</keyword>
<dbReference type="EMBL" id="NKCK01000857">
    <property type="protein sequence ID" value="RSL76984.1"/>
    <property type="molecule type" value="Genomic_DNA"/>
</dbReference>
<dbReference type="AlphaFoldDB" id="A0A428RHI5"/>
<accession>A0A428RHI5</accession>
<evidence type="ECO:0000313" key="4">
    <source>
        <dbReference type="Proteomes" id="UP000287144"/>
    </source>
</evidence>
<sequence length="196" mass="21557">MFRPTHRPRLNNLTPPLSSASRTSLVNTVPYNPTGGRRLGSKPNMTQPDTSSIIVFRRLLQYYDDFNTLVATLGVMSLTAMVFGVLQAEDMGVRSQIACCKQPSRMGKILAWTPLAMLDLVIIEFSAGVILWYTDKYPTWIATSVGVELSVLLGGLISMAIWAWITMSEHGGLVESGVSSDGSTVRPRRIRAKRPA</sequence>
<dbReference type="Proteomes" id="UP000287144">
    <property type="component" value="Unassembled WGS sequence"/>
</dbReference>
<protein>
    <submittedName>
        <fullName evidence="3">Uncharacterized protein</fullName>
    </submittedName>
</protein>
<reference evidence="3 4" key="1">
    <citation type="submission" date="2017-06" db="EMBL/GenBank/DDBJ databases">
        <title>Comparative genomic analysis of Ambrosia Fusariam Clade fungi.</title>
        <authorList>
            <person name="Stajich J.E."/>
            <person name="Carrillo J."/>
            <person name="Kijimoto T."/>
            <person name="Eskalen A."/>
            <person name="O'Donnell K."/>
            <person name="Kasson M."/>
        </authorList>
    </citation>
    <scope>NUCLEOTIDE SEQUENCE [LARGE SCALE GENOMIC DNA]</scope>
    <source>
        <strain evidence="3 4">NRRL62579</strain>
    </source>
</reference>
<name>A0A428RHI5_9HYPO</name>
<feature type="region of interest" description="Disordered" evidence="1">
    <location>
        <begin position="1"/>
        <end position="21"/>
    </location>
</feature>
<proteinExistence type="predicted"/>
<keyword evidence="2" id="KW-0472">Membrane</keyword>
<evidence type="ECO:0000313" key="3">
    <source>
        <dbReference type="EMBL" id="RSL76984.1"/>
    </source>
</evidence>
<evidence type="ECO:0000256" key="1">
    <source>
        <dbReference type="SAM" id="MobiDB-lite"/>
    </source>
</evidence>
<comment type="caution">
    <text evidence="3">The sequence shown here is derived from an EMBL/GenBank/DDBJ whole genome shotgun (WGS) entry which is preliminary data.</text>
</comment>
<evidence type="ECO:0000256" key="2">
    <source>
        <dbReference type="SAM" id="Phobius"/>
    </source>
</evidence>
<gene>
    <name evidence="3" type="ORF">CEP52_017751</name>
</gene>
<feature type="compositionally biased region" description="Polar residues" evidence="1">
    <location>
        <begin position="11"/>
        <end position="21"/>
    </location>
</feature>
<organism evidence="3 4">
    <name type="scientific">Fusarium oligoseptatum</name>
    <dbReference type="NCBI Taxonomy" id="2604345"/>
    <lineage>
        <taxon>Eukaryota</taxon>
        <taxon>Fungi</taxon>
        <taxon>Dikarya</taxon>
        <taxon>Ascomycota</taxon>
        <taxon>Pezizomycotina</taxon>
        <taxon>Sordariomycetes</taxon>
        <taxon>Hypocreomycetidae</taxon>
        <taxon>Hypocreales</taxon>
        <taxon>Nectriaceae</taxon>
        <taxon>Fusarium</taxon>
        <taxon>Fusarium solani species complex</taxon>
    </lineage>
</organism>
<keyword evidence="4" id="KW-1185">Reference proteome</keyword>
<feature type="region of interest" description="Disordered" evidence="1">
    <location>
        <begin position="176"/>
        <end position="196"/>
    </location>
</feature>
<feature type="compositionally biased region" description="Basic residues" evidence="1">
    <location>
        <begin position="186"/>
        <end position="196"/>
    </location>
</feature>